<evidence type="ECO:0000313" key="4">
    <source>
        <dbReference type="Proteomes" id="UP001208567"/>
    </source>
</evidence>
<dbReference type="Gene3D" id="2.30.24.10">
    <property type="entry name" value="CAT RNA-binding domain"/>
    <property type="match status" value="1"/>
</dbReference>
<dbReference type="InterPro" id="IPR036634">
    <property type="entry name" value="PRD_sf"/>
</dbReference>
<protein>
    <submittedName>
        <fullName evidence="3">Transcription antiterminator BglG</fullName>
    </submittedName>
</protein>
<dbReference type="PANTHER" id="PTHR30185:SF16">
    <property type="entry name" value="PROTEIN GLCT"/>
    <property type="match status" value="1"/>
</dbReference>
<evidence type="ECO:0000256" key="1">
    <source>
        <dbReference type="ARBA" id="ARBA00022737"/>
    </source>
</evidence>
<keyword evidence="4" id="KW-1185">Reference proteome</keyword>
<comment type="caution">
    <text evidence="3">The sequence shown here is derived from an EMBL/GenBank/DDBJ whole genome shotgun (WGS) entry which is preliminary data.</text>
</comment>
<dbReference type="SUPFAM" id="SSF63520">
    <property type="entry name" value="PTS-regulatory domain, PRD"/>
    <property type="match status" value="2"/>
</dbReference>
<gene>
    <name evidence="3" type="ORF">bsdE14_27010</name>
</gene>
<name>A0ABQ5N824_9CLOT</name>
<dbReference type="InterPro" id="IPR036650">
    <property type="entry name" value="CAT_RNA-bd_dom_sf"/>
</dbReference>
<proteinExistence type="predicted"/>
<dbReference type="InterPro" id="IPR050661">
    <property type="entry name" value="BglG_antiterminators"/>
</dbReference>
<dbReference type="Pfam" id="PF03123">
    <property type="entry name" value="CAT_RBD"/>
    <property type="match status" value="1"/>
</dbReference>
<dbReference type="EMBL" id="BRXR01000001">
    <property type="protein sequence ID" value="GLC31291.1"/>
    <property type="molecule type" value="Genomic_DNA"/>
</dbReference>
<dbReference type="Gene3D" id="1.10.1790.10">
    <property type="entry name" value="PRD domain"/>
    <property type="match status" value="2"/>
</dbReference>
<dbReference type="Pfam" id="PF00874">
    <property type="entry name" value="PRD"/>
    <property type="match status" value="2"/>
</dbReference>
<feature type="domain" description="PRD" evidence="2">
    <location>
        <begin position="173"/>
        <end position="275"/>
    </location>
</feature>
<dbReference type="RefSeq" id="WP_264850572.1">
    <property type="nucleotide sequence ID" value="NZ_BRXR01000001.1"/>
</dbReference>
<dbReference type="SUPFAM" id="SSF50151">
    <property type="entry name" value="SacY-like RNA-binding domain"/>
    <property type="match status" value="1"/>
</dbReference>
<dbReference type="Proteomes" id="UP001208567">
    <property type="component" value="Unassembled WGS sequence"/>
</dbReference>
<evidence type="ECO:0000259" key="2">
    <source>
        <dbReference type="PROSITE" id="PS51372"/>
    </source>
</evidence>
<dbReference type="PANTHER" id="PTHR30185">
    <property type="entry name" value="CRYPTIC BETA-GLUCOSIDE BGL OPERON ANTITERMINATOR"/>
    <property type="match status" value="1"/>
</dbReference>
<reference evidence="3 4" key="1">
    <citation type="journal article" date="2024" name="Int. J. Syst. Evol. Microbiol.">
        <title>Clostridium omnivorum sp. nov., isolated from anoxic soil under the treatment of reductive soil disinfestation.</title>
        <authorList>
            <person name="Ueki A."/>
            <person name="Tonouchi A."/>
            <person name="Kaku N."/>
            <person name="Honma S."/>
            <person name="Ueki K."/>
        </authorList>
    </citation>
    <scope>NUCLEOTIDE SEQUENCE [LARGE SCALE GENOMIC DNA]</scope>
    <source>
        <strain evidence="3 4">E14</strain>
    </source>
</reference>
<dbReference type="InterPro" id="IPR011608">
    <property type="entry name" value="PRD"/>
</dbReference>
<keyword evidence="1" id="KW-0677">Repeat</keyword>
<sequence length="275" mass="31426">MVYYNVKKVLNNNVVIAVKDSKDYVLVGKAIGFDFSKNMEVPQDRVENLFIKQTLTAEENYNIILETIDSKIVGLSEEIINLCEKELQTRLNDAIHISLPDHINFAIRRIEKGVAIENPFLSELRALYPKEYALAVKALHMINHSVITQLPEDEAGFICLHIRAAISEQSVTEPLAYTKKIGEVMELICKLLKKEFSKNSLEYARTVTHINFMLERVLSGKTIKNYILDTIRSELYNEFDLAIKVAIKIEALFSVKLPEDEVGYLALHLKRLSEL</sequence>
<dbReference type="InterPro" id="IPR004341">
    <property type="entry name" value="CAT_RNA-bd_dom"/>
</dbReference>
<dbReference type="PROSITE" id="PS51372">
    <property type="entry name" value="PRD_2"/>
    <property type="match status" value="2"/>
</dbReference>
<feature type="domain" description="PRD" evidence="2">
    <location>
        <begin position="67"/>
        <end position="172"/>
    </location>
</feature>
<evidence type="ECO:0000313" key="3">
    <source>
        <dbReference type="EMBL" id="GLC31291.1"/>
    </source>
</evidence>
<dbReference type="SMART" id="SM01061">
    <property type="entry name" value="CAT_RBD"/>
    <property type="match status" value="1"/>
</dbReference>
<accession>A0ABQ5N824</accession>
<organism evidence="3 4">
    <name type="scientific">Clostridium omnivorum</name>
    <dbReference type="NCBI Taxonomy" id="1604902"/>
    <lineage>
        <taxon>Bacteria</taxon>
        <taxon>Bacillati</taxon>
        <taxon>Bacillota</taxon>
        <taxon>Clostridia</taxon>
        <taxon>Eubacteriales</taxon>
        <taxon>Clostridiaceae</taxon>
        <taxon>Clostridium</taxon>
    </lineage>
</organism>